<name>A0A9P7QF22_9HYPO</name>
<dbReference type="EMBL" id="SRRH01000658">
    <property type="protein sequence ID" value="KAG6286110.1"/>
    <property type="molecule type" value="Genomic_DNA"/>
</dbReference>
<evidence type="ECO:0000313" key="2">
    <source>
        <dbReference type="EMBL" id="KAG6286110.1"/>
    </source>
</evidence>
<evidence type="ECO:0000313" key="3">
    <source>
        <dbReference type="Proteomes" id="UP000707071"/>
    </source>
</evidence>
<sequence>MSPLGEIDLNVQKTPTTVNAPPFLKAKKGSKKRRLVDRLDSPLKPVACVERTYSARKRDAIFMFLVHHRIHDPDNKKSMEGP</sequence>
<reference evidence="2 3" key="1">
    <citation type="journal article" date="2020" name="bioRxiv">
        <title>Whole genome comparisons of ergot fungi reveals the divergence and evolution of species within the genus Claviceps are the result of varying mechanisms driving genome evolution and host range expansion.</title>
        <authorList>
            <person name="Wyka S.A."/>
            <person name="Mondo S.J."/>
            <person name="Liu M."/>
            <person name="Dettman J."/>
            <person name="Nalam V."/>
            <person name="Broders K.D."/>
        </authorList>
    </citation>
    <scope>NUCLEOTIDE SEQUENCE [LARGE SCALE GENOMIC DNA]</scope>
    <source>
        <strain evidence="2 3">Clav52</strain>
    </source>
</reference>
<dbReference type="AlphaFoldDB" id="A0A9P7QF22"/>
<feature type="region of interest" description="Disordered" evidence="1">
    <location>
        <begin position="1"/>
        <end position="23"/>
    </location>
</feature>
<proteinExistence type="predicted"/>
<keyword evidence="3" id="KW-1185">Reference proteome</keyword>
<dbReference type="Proteomes" id="UP000707071">
    <property type="component" value="Unassembled WGS sequence"/>
</dbReference>
<gene>
    <name evidence="2" type="ORF">E4U09_006877</name>
</gene>
<organism evidence="2 3">
    <name type="scientific">Claviceps aff. purpurea</name>
    <dbReference type="NCBI Taxonomy" id="1967640"/>
    <lineage>
        <taxon>Eukaryota</taxon>
        <taxon>Fungi</taxon>
        <taxon>Dikarya</taxon>
        <taxon>Ascomycota</taxon>
        <taxon>Pezizomycotina</taxon>
        <taxon>Sordariomycetes</taxon>
        <taxon>Hypocreomycetidae</taxon>
        <taxon>Hypocreales</taxon>
        <taxon>Clavicipitaceae</taxon>
        <taxon>Claviceps</taxon>
    </lineage>
</organism>
<protein>
    <submittedName>
        <fullName evidence="2">Uncharacterized protein</fullName>
    </submittedName>
</protein>
<evidence type="ECO:0000256" key="1">
    <source>
        <dbReference type="SAM" id="MobiDB-lite"/>
    </source>
</evidence>
<comment type="caution">
    <text evidence="2">The sequence shown here is derived from an EMBL/GenBank/DDBJ whole genome shotgun (WGS) entry which is preliminary data.</text>
</comment>
<accession>A0A9P7QF22</accession>